<dbReference type="GO" id="GO:0000030">
    <property type="term" value="F:mannosyltransferase activity"/>
    <property type="evidence" value="ECO:0007669"/>
    <property type="project" value="TreeGrafter"/>
</dbReference>
<dbReference type="Pfam" id="PF04488">
    <property type="entry name" value="Gly_transf_sug"/>
    <property type="match status" value="1"/>
</dbReference>
<dbReference type="GO" id="GO:0051999">
    <property type="term" value="P:mannosyl-inositol phosphorylceramide biosynthetic process"/>
    <property type="evidence" value="ECO:0007669"/>
    <property type="project" value="TreeGrafter"/>
</dbReference>
<evidence type="ECO:0000313" key="2">
    <source>
        <dbReference type="EMBL" id="QHT82510.1"/>
    </source>
</evidence>
<dbReference type="InterPro" id="IPR029044">
    <property type="entry name" value="Nucleotide-diphossugar_trans"/>
</dbReference>
<dbReference type="AlphaFoldDB" id="A0A6C0HQ77"/>
<reference evidence="2" key="1">
    <citation type="journal article" date="2020" name="Nature">
        <title>Giant virus diversity and host interactions through global metagenomics.</title>
        <authorList>
            <person name="Schulz F."/>
            <person name="Roux S."/>
            <person name="Paez-Espino D."/>
            <person name="Jungbluth S."/>
            <person name="Walsh D.A."/>
            <person name="Denef V.J."/>
            <person name="McMahon K.D."/>
            <person name="Konstantinidis K.T."/>
            <person name="Eloe-Fadrosh E.A."/>
            <person name="Kyrpides N.C."/>
            <person name="Woyke T."/>
        </authorList>
    </citation>
    <scope>NUCLEOTIDE SEQUENCE</scope>
    <source>
        <strain evidence="2">GVMAG-M-3300023184-165</strain>
    </source>
</reference>
<protein>
    <recommendedName>
        <fullName evidence="3">Glycosyltransferase</fullName>
    </recommendedName>
</protein>
<dbReference type="InterPro" id="IPR051706">
    <property type="entry name" value="Glycosyltransferase_domain"/>
</dbReference>
<dbReference type="GO" id="GO:0016020">
    <property type="term" value="C:membrane"/>
    <property type="evidence" value="ECO:0007669"/>
    <property type="project" value="GOC"/>
</dbReference>
<name>A0A6C0HQ77_9ZZZZ</name>
<evidence type="ECO:0008006" key="3">
    <source>
        <dbReference type="Google" id="ProtNLM"/>
    </source>
</evidence>
<dbReference type="InterPro" id="IPR007577">
    <property type="entry name" value="GlycoTrfase_DXD_sugar-bd_CS"/>
</dbReference>
<keyword evidence="1" id="KW-0808">Transferase</keyword>
<proteinExistence type="predicted"/>
<dbReference type="PANTHER" id="PTHR32385:SF15">
    <property type="entry name" value="INOSITOL PHOSPHOCERAMIDE MANNOSYLTRANSFERASE 1"/>
    <property type="match status" value="1"/>
</dbReference>
<dbReference type="EMBL" id="MN740002">
    <property type="protein sequence ID" value="QHT82510.1"/>
    <property type="molecule type" value="Genomic_DNA"/>
</dbReference>
<dbReference type="Gene3D" id="3.90.550.20">
    <property type="match status" value="1"/>
</dbReference>
<evidence type="ECO:0000256" key="1">
    <source>
        <dbReference type="ARBA" id="ARBA00022679"/>
    </source>
</evidence>
<accession>A0A6C0HQ77</accession>
<dbReference type="SUPFAM" id="SSF53448">
    <property type="entry name" value="Nucleotide-diphospho-sugar transferases"/>
    <property type="match status" value="1"/>
</dbReference>
<organism evidence="2">
    <name type="scientific">viral metagenome</name>
    <dbReference type="NCBI Taxonomy" id="1070528"/>
    <lineage>
        <taxon>unclassified sequences</taxon>
        <taxon>metagenomes</taxon>
        <taxon>organismal metagenomes</taxon>
    </lineage>
</organism>
<sequence length="236" mass="27887">MTIPKVIYQTWKTKSLHENCIKIRDNIKKLNPNYQVILYDDYDMDTFIKTNFNDYIYNCYTQLNVGAAKADFWRYCVLYINGGVYLDMDSNIVRPLDDLILEDDQCIITREGNSGIFNNWIMIFEKNHPILLESINKCCFNIMNKTTNDICYLTGPHGPFTNSINEILTPFYNKKTNNLYFENDSDLNSVLNVKTNATRCRFYGVDMGSFASFKHEYVYYLYKGHTYWRDETSIFK</sequence>
<dbReference type="PANTHER" id="PTHR32385">
    <property type="entry name" value="MANNOSYL PHOSPHORYLINOSITOL CERAMIDE SYNTHASE"/>
    <property type="match status" value="1"/>
</dbReference>